<feature type="domain" description="Phosphomannose isomerase type I catalytic" evidence="9">
    <location>
        <begin position="3"/>
        <end position="160"/>
    </location>
</feature>
<comment type="similarity">
    <text evidence="2">Belongs to the mannose-6-phosphate isomerase type 1 family.</text>
</comment>
<evidence type="ECO:0000256" key="1">
    <source>
        <dbReference type="ARBA" id="ARBA00000757"/>
    </source>
</evidence>
<accession>A0A938YKK9</accession>
<comment type="cofactor">
    <cofactor evidence="8">
        <name>Zn(2+)</name>
        <dbReference type="ChEBI" id="CHEBI:29105"/>
    </cofactor>
    <text evidence="8">Binds 1 zinc ion per subunit.</text>
</comment>
<name>A0A938YKK9_9ACTN</name>
<dbReference type="EMBL" id="JAERWL010000012">
    <property type="protein sequence ID" value="MBM9477697.1"/>
    <property type="molecule type" value="Genomic_DNA"/>
</dbReference>
<dbReference type="InterPro" id="IPR011051">
    <property type="entry name" value="RmlC_Cupin_sf"/>
</dbReference>
<dbReference type="PANTHER" id="PTHR10309">
    <property type="entry name" value="MANNOSE-6-PHOSPHATE ISOMERASE"/>
    <property type="match status" value="1"/>
</dbReference>
<evidence type="ECO:0000256" key="3">
    <source>
        <dbReference type="ARBA" id="ARBA00011956"/>
    </source>
</evidence>
<evidence type="ECO:0000256" key="2">
    <source>
        <dbReference type="ARBA" id="ARBA00010772"/>
    </source>
</evidence>
<dbReference type="GO" id="GO:0005829">
    <property type="term" value="C:cytosol"/>
    <property type="evidence" value="ECO:0007669"/>
    <property type="project" value="TreeGrafter"/>
</dbReference>
<dbReference type="InterPro" id="IPR016305">
    <property type="entry name" value="Mannose-6-P_Isomerase"/>
</dbReference>
<dbReference type="Gene3D" id="1.10.441.10">
    <property type="entry name" value="Phosphomannose Isomerase, domain 2"/>
    <property type="match status" value="1"/>
</dbReference>
<dbReference type="CDD" id="cd07011">
    <property type="entry name" value="cupin_PMI_type_I_N"/>
    <property type="match status" value="1"/>
</dbReference>
<evidence type="ECO:0000256" key="5">
    <source>
        <dbReference type="ARBA" id="ARBA00022833"/>
    </source>
</evidence>
<dbReference type="Proteomes" id="UP000663801">
    <property type="component" value="Unassembled WGS sequence"/>
</dbReference>
<keyword evidence="5 8" id="KW-0862">Zinc</keyword>
<dbReference type="PANTHER" id="PTHR10309:SF0">
    <property type="entry name" value="MANNOSE-6-PHOSPHATE ISOMERASE"/>
    <property type="match status" value="1"/>
</dbReference>
<dbReference type="PIRSF" id="PIRSF001480">
    <property type="entry name" value="Mannose-6-phosphate_isomerase"/>
    <property type="match status" value="1"/>
</dbReference>
<dbReference type="GO" id="GO:0008270">
    <property type="term" value="F:zinc ion binding"/>
    <property type="evidence" value="ECO:0007669"/>
    <property type="project" value="InterPro"/>
</dbReference>
<dbReference type="Pfam" id="PF20511">
    <property type="entry name" value="PMI_typeI_cat"/>
    <property type="match status" value="1"/>
</dbReference>
<dbReference type="EC" id="5.3.1.8" evidence="3"/>
<dbReference type="GO" id="GO:0004476">
    <property type="term" value="F:mannose-6-phosphate isomerase activity"/>
    <property type="evidence" value="ECO:0007669"/>
    <property type="project" value="UniProtKB-EC"/>
</dbReference>
<feature type="binding site" evidence="8">
    <location>
        <position position="273"/>
    </location>
    <ligand>
        <name>Zn(2+)</name>
        <dbReference type="ChEBI" id="CHEBI:29105"/>
    </ligand>
</feature>
<dbReference type="AlphaFoldDB" id="A0A938YKK9"/>
<evidence type="ECO:0000256" key="8">
    <source>
        <dbReference type="PIRSR" id="PIRSR001480-2"/>
    </source>
</evidence>
<evidence type="ECO:0000256" key="6">
    <source>
        <dbReference type="ARBA" id="ARBA00023235"/>
    </source>
</evidence>
<sequence length="417" mass="44232">MRNRIRPYAWGSRTALAELLGEPNHTGEPQAELWIGAHPDDPSMLVCEAPTGADSGTHSCDAAGTSLAQAIQADPHGTLGSDVAARFGARLPFLLKVLAVAAPLSLQAHPSVPQAKAGYAREEAAGVPLDAGHRNYKDEGSKPEMICALTRFEALCGFRKPAQTVELMTALVVPRLQAHICLLASRPDARGLRAMFGSFLSLDAAVRAELIREVVVACARKVREEGPFAAEYRTAIELAEQYPGDAGVLISLMLNRIVLAPGEALYVPDGNLHAYLSGTGVEIMANSDNVLRGGLTGKHVDVPELTSVMDFTASVPAVLRPVTRSDAEYDYPNPAGEFQLSRLELDGTGPVELGHEGPQIVLVIRGELTAHHEDGTTVTVRRGQSLWIPATDSGVTITGDAIAFRATDGLSTMALTA</sequence>
<evidence type="ECO:0000256" key="7">
    <source>
        <dbReference type="PIRSR" id="PIRSR001480-1"/>
    </source>
</evidence>
<evidence type="ECO:0000256" key="4">
    <source>
        <dbReference type="ARBA" id="ARBA00022723"/>
    </source>
</evidence>
<evidence type="ECO:0000313" key="11">
    <source>
        <dbReference type="Proteomes" id="UP000663801"/>
    </source>
</evidence>
<dbReference type="NCBIfam" id="TIGR00218">
    <property type="entry name" value="manA"/>
    <property type="match status" value="1"/>
</dbReference>
<reference evidence="10" key="1">
    <citation type="submission" date="2021-01" db="EMBL/GenBank/DDBJ databases">
        <title>KCTC 19127 draft genome.</title>
        <authorList>
            <person name="An D."/>
        </authorList>
    </citation>
    <scope>NUCLEOTIDE SEQUENCE</scope>
    <source>
        <strain evidence="10">KCTC 19127</strain>
    </source>
</reference>
<keyword evidence="11" id="KW-1185">Reference proteome</keyword>
<dbReference type="Gene3D" id="2.60.120.10">
    <property type="entry name" value="Jelly Rolls"/>
    <property type="match status" value="2"/>
</dbReference>
<keyword evidence="4 8" id="KW-0479">Metal-binding</keyword>
<comment type="caution">
    <text evidence="10">The sequence shown here is derived from an EMBL/GenBank/DDBJ whole genome shotgun (WGS) entry which is preliminary data.</text>
</comment>
<dbReference type="PRINTS" id="PR00714">
    <property type="entry name" value="MAN6PISMRASE"/>
</dbReference>
<keyword evidence="6 10" id="KW-0413">Isomerase</keyword>
<proteinExistence type="inferred from homology"/>
<feature type="binding site" evidence="8">
    <location>
        <position position="107"/>
    </location>
    <ligand>
        <name>Zn(2+)</name>
        <dbReference type="ChEBI" id="CHEBI:29105"/>
    </ligand>
</feature>
<dbReference type="SUPFAM" id="SSF51182">
    <property type="entry name" value="RmlC-like cupins"/>
    <property type="match status" value="1"/>
</dbReference>
<dbReference type="InterPro" id="IPR014710">
    <property type="entry name" value="RmlC-like_jellyroll"/>
</dbReference>
<dbReference type="InterPro" id="IPR001250">
    <property type="entry name" value="Man6P_Isoase-1"/>
</dbReference>
<dbReference type="InterPro" id="IPR046457">
    <property type="entry name" value="PMI_typeI_cat"/>
</dbReference>
<feature type="binding site" evidence="8">
    <location>
        <position position="109"/>
    </location>
    <ligand>
        <name>Zn(2+)</name>
        <dbReference type="ChEBI" id="CHEBI:29105"/>
    </ligand>
</feature>
<protein>
    <recommendedName>
        <fullName evidence="3">mannose-6-phosphate isomerase</fullName>
        <ecNumber evidence="3">5.3.1.8</ecNumber>
    </recommendedName>
</protein>
<organism evidence="10 11">
    <name type="scientific">Nakamurella flavida</name>
    <dbReference type="NCBI Taxonomy" id="363630"/>
    <lineage>
        <taxon>Bacteria</taxon>
        <taxon>Bacillati</taxon>
        <taxon>Actinomycetota</taxon>
        <taxon>Actinomycetes</taxon>
        <taxon>Nakamurellales</taxon>
        <taxon>Nakamurellaceae</taxon>
        <taxon>Nakamurella</taxon>
    </lineage>
</organism>
<dbReference type="GO" id="GO:0005975">
    <property type="term" value="P:carbohydrate metabolic process"/>
    <property type="evidence" value="ECO:0007669"/>
    <property type="project" value="InterPro"/>
</dbReference>
<dbReference type="GO" id="GO:0009298">
    <property type="term" value="P:GDP-mannose biosynthetic process"/>
    <property type="evidence" value="ECO:0007669"/>
    <property type="project" value="InterPro"/>
</dbReference>
<comment type="catalytic activity">
    <reaction evidence="1">
        <text>D-mannose 6-phosphate = D-fructose 6-phosphate</text>
        <dbReference type="Rhea" id="RHEA:12356"/>
        <dbReference type="ChEBI" id="CHEBI:58735"/>
        <dbReference type="ChEBI" id="CHEBI:61527"/>
        <dbReference type="EC" id="5.3.1.8"/>
    </reaction>
</comment>
<feature type="binding site" evidence="8">
    <location>
        <position position="144"/>
    </location>
    <ligand>
        <name>Zn(2+)</name>
        <dbReference type="ChEBI" id="CHEBI:29105"/>
    </ligand>
</feature>
<gene>
    <name evidence="10" type="primary">manA</name>
    <name evidence="10" type="ORF">JL107_14695</name>
</gene>
<evidence type="ECO:0000313" key="10">
    <source>
        <dbReference type="EMBL" id="MBM9477697.1"/>
    </source>
</evidence>
<evidence type="ECO:0000259" key="9">
    <source>
        <dbReference type="Pfam" id="PF20511"/>
    </source>
</evidence>
<feature type="active site" evidence="7">
    <location>
        <position position="292"/>
    </location>
</feature>